<dbReference type="Pfam" id="PF04471">
    <property type="entry name" value="Mrr_cat"/>
    <property type="match status" value="1"/>
</dbReference>
<reference evidence="2 3" key="1">
    <citation type="submission" date="2018-10" db="EMBL/GenBank/DDBJ databases">
        <title>Co-occurring genomic capacity for anaerobic methane metabolism and dissimilatory sulfite reduction discovered in the Korarchaeota.</title>
        <authorList>
            <person name="Mckay L.J."/>
            <person name="Dlakic M."/>
            <person name="Fields M.W."/>
            <person name="Delmont T.O."/>
            <person name="Eren A.M."/>
            <person name="Jay Z.J."/>
            <person name="Klingelsmith K.B."/>
            <person name="Rusch D.B."/>
            <person name="Inskeep W.P."/>
        </authorList>
    </citation>
    <scope>NUCLEOTIDE SEQUENCE [LARGE SCALE GENOMIC DNA]</scope>
    <source>
        <strain evidence="2 3">MDKW</strain>
    </source>
</reference>
<evidence type="ECO:0000313" key="2">
    <source>
        <dbReference type="EMBL" id="RSN72885.1"/>
    </source>
</evidence>
<dbReference type="InterPro" id="IPR011856">
    <property type="entry name" value="tRNA_endonuc-like_dom_sf"/>
</dbReference>
<evidence type="ECO:0000313" key="3">
    <source>
        <dbReference type="Proteomes" id="UP000277582"/>
    </source>
</evidence>
<dbReference type="GO" id="GO:0009307">
    <property type="term" value="P:DNA restriction-modification system"/>
    <property type="evidence" value="ECO:0007669"/>
    <property type="project" value="InterPro"/>
</dbReference>
<keyword evidence="3" id="KW-1185">Reference proteome</keyword>
<accession>A0A3R9X1B4</accession>
<dbReference type="GO" id="GO:0004519">
    <property type="term" value="F:endonuclease activity"/>
    <property type="evidence" value="ECO:0007669"/>
    <property type="project" value="InterPro"/>
</dbReference>
<comment type="caution">
    <text evidence="2">The sequence shown here is derived from an EMBL/GenBank/DDBJ whole genome shotgun (WGS) entry which is preliminary data.</text>
</comment>
<dbReference type="InterPro" id="IPR007560">
    <property type="entry name" value="Restrct_endonuc_IV_Mrr"/>
</dbReference>
<sequence length="100" mass="11429">MTSHNLMRKKSNYSKGISAERIVKKRLEKKGWLVKQSKGSRGPYDLYALKGGRKFLIQVKSGKSSLSRKEKRRLRKAAREKGATAVFMKVKGRKISSKFV</sequence>
<dbReference type="AlphaFoldDB" id="A0A3R9X1B4"/>
<dbReference type="Gene3D" id="3.40.1350.10">
    <property type="match status" value="1"/>
</dbReference>
<dbReference type="EMBL" id="RCOS01000136">
    <property type="protein sequence ID" value="RSN72885.1"/>
    <property type="molecule type" value="Genomic_DNA"/>
</dbReference>
<dbReference type="InterPro" id="IPR011335">
    <property type="entry name" value="Restrct_endonuc-II-like"/>
</dbReference>
<dbReference type="Proteomes" id="UP000277582">
    <property type="component" value="Unassembled WGS sequence"/>
</dbReference>
<evidence type="ECO:0000259" key="1">
    <source>
        <dbReference type="Pfam" id="PF04471"/>
    </source>
</evidence>
<feature type="domain" description="Restriction endonuclease type IV Mrr" evidence="1">
    <location>
        <begin position="19"/>
        <end position="86"/>
    </location>
</feature>
<dbReference type="GO" id="GO:0003677">
    <property type="term" value="F:DNA binding"/>
    <property type="evidence" value="ECO:0007669"/>
    <property type="project" value="InterPro"/>
</dbReference>
<name>A0A3R9X1B4_9CREN</name>
<proteinExistence type="predicted"/>
<dbReference type="SUPFAM" id="SSF52980">
    <property type="entry name" value="Restriction endonuclease-like"/>
    <property type="match status" value="1"/>
</dbReference>
<protein>
    <recommendedName>
        <fullName evidence="1">Restriction endonuclease type IV Mrr domain-containing protein</fullName>
    </recommendedName>
</protein>
<gene>
    <name evidence="2" type="ORF">D6D85_12085</name>
</gene>
<organism evidence="2 3">
    <name type="scientific">Candidatus Methanodesulfokora washburnensis</name>
    <dbReference type="NCBI Taxonomy" id="2478471"/>
    <lineage>
        <taxon>Archaea</taxon>
        <taxon>Thermoproteota</taxon>
        <taxon>Candidatus Korarchaeia</taxon>
        <taxon>Candidatus Korarchaeia incertae sedis</taxon>
        <taxon>Candidatus Methanodesulfokora</taxon>
    </lineage>
</organism>